<keyword evidence="1" id="KW-0472">Membrane</keyword>
<evidence type="ECO:0008006" key="4">
    <source>
        <dbReference type="Google" id="ProtNLM"/>
    </source>
</evidence>
<evidence type="ECO:0000313" key="3">
    <source>
        <dbReference type="Proteomes" id="UP000280648"/>
    </source>
</evidence>
<evidence type="ECO:0000256" key="1">
    <source>
        <dbReference type="SAM" id="Phobius"/>
    </source>
</evidence>
<protein>
    <recommendedName>
        <fullName evidence="4">CRISPR type III-B/RAMP module-associated protein Cmr5</fullName>
    </recommendedName>
</protein>
<keyword evidence="1" id="KW-1133">Transmembrane helix</keyword>
<dbReference type="InterPro" id="IPR023101">
    <property type="entry name" value="AF1862-like_dom_sf"/>
</dbReference>
<feature type="transmembrane region" description="Helical" evidence="1">
    <location>
        <begin position="32"/>
        <end position="54"/>
    </location>
</feature>
<dbReference type="RefSeq" id="WP_223805111.1">
    <property type="nucleotide sequence ID" value="NZ_RJPI01000006.1"/>
</dbReference>
<dbReference type="AlphaFoldDB" id="A0A3R9M2I2"/>
<name>A0A3R9M2I2_STROR</name>
<reference evidence="2 3" key="1">
    <citation type="submission" date="2018-11" db="EMBL/GenBank/DDBJ databases">
        <title>Species Designations Belie Phenotypic and Genotypic Heterogeneity in Oral Streptococci.</title>
        <authorList>
            <person name="Velsko I."/>
        </authorList>
    </citation>
    <scope>NUCLEOTIDE SEQUENCE [LARGE SCALE GENOMIC DNA]</scope>
    <source>
        <strain evidence="2 3">BCC26</strain>
    </source>
</reference>
<dbReference type="SUPFAM" id="SSF158568">
    <property type="entry name" value="AF1862-like"/>
    <property type="match status" value="1"/>
</dbReference>
<accession>A0A3R9M2I2</accession>
<evidence type="ECO:0000313" key="2">
    <source>
        <dbReference type="EMBL" id="RSJ64975.1"/>
    </source>
</evidence>
<organism evidence="2 3">
    <name type="scientific">Streptococcus oralis</name>
    <dbReference type="NCBI Taxonomy" id="1303"/>
    <lineage>
        <taxon>Bacteria</taxon>
        <taxon>Bacillati</taxon>
        <taxon>Bacillota</taxon>
        <taxon>Bacilli</taxon>
        <taxon>Lactobacillales</taxon>
        <taxon>Streptococcaceae</taxon>
        <taxon>Streptococcus</taxon>
    </lineage>
</organism>
<gene>
    <name evidence="2" type="ORF">D8803_05485</name>
</gene>
<dbReference type="Proteomes" id="UP000280648">
    <property type="component" value="Unassembled WGS sequence"/>
</dbReference>
<comment type="caution">
    <text evidence="2">The sequence shown here is derived from an EMBL/GenBank/DDBJ whole genome shotgun (WGS) entry which is preliminary data.</text>
</comment>
<sequence>MDKNRINRLLPIAVEVIKKELTEPIPNEFRGYIASFGAAVTMGSLPAAVAYYSAASKNAKEDRTKLPVMILEVLKGENVAIKGENVAITVDTLFDYVTSFKNDNESFAIKEDVLHAAIAIKLGLNLFEIESKDKKVKEDEKNGG</sequence>
<proteinExistence type="predicted"/>
<keyword evidence="1" id="KW-0812">Transmembrane</keyword>
<dbReference type="EMBL" id="RJPI01000006">
    <property type="protein sequence ID" value="RSJ64975.1"/>
    <property type="molecule type" value="Genomic_DNA"/>
</dbReference>